<protein>
    <submittedName>
        <fullName evidence="5">Metalloregulator ArsR/SmtB family transcription factor</fullName>
    </submittedName>
</protein>
<sequence length="103" mass="10991">MDTDKAANAMDALGAPVRLGIYRMLVRAGADGMTIGRIQQRTGIPRSTLSHHLHRLIGAGLVSSEKVGTSLVCRADYRAMDDLVAFLSDECCVEESGRSDAVA</sequence>
<evidence type="ECO:0000256" key="2">
    <source>
        <dbReference type="ARBA" id="ARBA00023125"/>
    </source>
</evidence>
<dbReference type="KEGG" id="rub:GBA63_22140"/>
<dbReference type="SUPFAM" id="SSF46785">
    <property type="entry name" value="Winged helix' DNA-binding domain"/>
    <property type="match status" value="1"/>
</dbReference>
<proteinExistence type="predicted"/>
<dbReference type="PROSITE" id="PS50987">
    <property type="entry name" value="HTH_ARSR_2"/>
    <property type="match status" value="1"/>
</dbReference>
<dbReference type="NCBIfam" id="NF033788">
    <property type="entry name" value="HTH_metalloreg"/>
    <property type="match status" value="1"/>
</dbReference>
<evidence type="ECO:0000313" key="6">
    <source>
        <dbReference type="Proteomes" id="UP000501452"/>
    </source>
</evidence>
<dbReference type="InterPro" id="IPR036388">
    <property type="entry name" value="WH-like_DNA-bd_sf"/>
</dbReference>
<dbReference type="CDD" id="cd00090">
    <property type="entry name" value="HTH_ARSR"/>
    <property type="match status" value="1"/>
</dbReference>
<dbReference type="GO" id="GO:0003700">
    <property type="term" value="F:DNA-binding transcription factor activity"/>
    <property type="evidence" value="ECO:0007669"/>
    <property type="project" value="InterPro"/>
</dbReference>
<organism evidence="5 6">
    <name type="scientific">Rubrobacter tropicus</name>
    <dbReference type="NCBI Taxonomy" id="2653851"/>
    <lineage>
        <taxon>Bacteria</taxon>
        <taxon>Bacillati</taxon>
        <taxon>Actinomycetota</taxon>
        <taxon>Rubrobacteria</taxon>
        <taxon>Rubrobacterales</taxon>
        <taxon>Rubrobacteraceae</taxon>
        <taxon>Rubrobacter</taxon>
    </lineage>
</organism>
<name>A0A6G8QGQ7_9ACTN</name>
<keyword evidence="3" id="KW-0804">Transcription</keyword>
<dbReference type="Pfam" id="PF12840">
    <property type="entry name" value="HTH_20"/>
    <property type="match status" value="1"/>
</dbReference>
<dbReference type="PANTHER" id="PTHR43132">
    <property type="entry name" value="ARSENICAL RESISTANCE OPERON REPRESSOR ARSR-RELATED"/>
    <property type="match status" value="1"/>
</dbReference>
<dbReference type="SMART" id="SM00418">
    <property type="entry name" value="HTH_ARSR"/>
    <property type="match status" value="1"/>
</dbReference>
<evidence type="ECO:0000259" key="4">
    <source>
        <dbReference type="PROSITE" id="PS50987"/>
    </source>
</evidence>
<accession>A0A6G8QGQ7</accession>
<dbReference type="Proteomes" id="UP000501452">
    <property type="component" value="Plasmid unnamed1"/>
</dbReference>
<evidence type="ECO:0000256" key="1">
    <source>
        <dbReference type="ARBA" id="ARBA00023015"/>
    </source>
</evidence>
<evidence type="ECO:0000313" key="5">
    <source>
        <dbReference type="EMBL" id="QIN85407.1"/>
    </source>
</evidence>
<dbReference type="RefSeq" id="WP_166180685.1">
    <property type="nucleotide sequence ID" value="NZ_CP045120.1"/>
</dbReference>
<dbReference type="InterPro" id="IPR036390">
    <property type="entry name" value="WH_DNA-bd_sf"/>
</dbReference>
<evidence type="ECO:0000256" key="3">
    <source>
        <dbReference type="ARBA" id="ARBA00023163"/>
    </source>
</evidence>
<dbReference type="InterPro" id="IPR011991">
    <property type="entry name" value="ArsR-like_HTH"/>
</dbReference>
<keyword evidence="2" id="KW-0238">DNA-binding</keyword>
<dbReference type="AlphaFoldDB" id="A0A6G8QGQ7"/>
<reference evidence="5 6" key="1">
    <citation type="submission" date="2019-10" db="EMBL/GenBank/DDBJ databases">
        <title>Rubrobacter sp nov SCSIO 52090 isolated from a deep-sea sediment in the South China Sea.</title>
        <authorList>
            <person name="Chen R.W."/>
        </authorList>
    </citation>
    <scope>NUCLEOTIDE SEQUENCE [LARGE SCALE GENOMIC DNA]</scope>
    <source>
        <strain evidence="5 6">SCSIO 52909</strain>
        <plasmid evidence="5 6">unnamed1</plasmid>
    </source>
</reference>
<dbReference type="EMBL" id="CP045120">
    <property type="protein sequence ID" value="QIN85407.1"/>
    <property type="molecule type" value="Genomic_DNA"/>
</dbReference>
<dbReference type="InterPro" id="IPR051011">
    <property type="entry name" value="Metal_resp_trans_reg"/>
</dbReference>
<dbReference type="PANTHER" id="PTHR43132:SF2">
    <property type="entry name" value="ARSENICAL RESISTANCE OPERON REPRESSOR ARSR-RELATED"/>
    <property type="match status" value="1"/>
</dbReference>
<geneLocation type="plasmid" evidence="5 6">
    <name>unnamed1</name>
</geneLocation>
<keyword evidence="1" id="KW-0805">Transcription regulation</keyword>
<gene>
    <name evidence="5" type="ORF">GBA63_22140</name>
</gene>
<keyword evidence="5" id="KW-0614">Plasmid</keyword>
<dbReference type="GO" id="GO:0003677">
    <property type="term" value="F:DNA binding"/>
    <property type="evidence" value="ECO:0007669"/>
    <property type="project" value="UniProtKB-KW"/>
</dbReference>
<feature type="domain" description="HTH arsR-type" evidence="4">
    <location>
        <begin position="1"/>
        <end position="95"/>
    </location>
</feature>
<dbReference type="InterPro" id="IPR001845">
    <property type="entry name" value="HTH_ArsR_DNA-bd_dom"/>
</dbReference>
<keyword evidence="6" id="KW-1185">Reference proteome</keyword>
<dbReference type="Gene3D" id="1.10.10.10">
    <property type="entry name" value="Winged helix-like DNA-binding domain superfamily/Winged helix DNA-binding domain"/>
    <property type="match status" value="1"/>
</dbReference>